<sequence>MKKATISIYHDARRALDDGRFPVKLRVYFGRAKLYETGISASFEEFEKAYINPVQREKHREGYAQTTLHDGGSG</sequence>
<dbReference type="EMBL" id="SJSK01000006">
    <property type="protein sequence ID" value="TCC87954.1"/>
    <property type="molecule type" value="Genomic_DNA"/>
</dbReference>
<dbReference type="RefSeq" id="WP_131554918.1">
    <property type="nucleotide sequence ID" value="NZ_SJSK01000006.1"/>
</dbReference>
<gene>
    <name evidence="1" type="ORF">EZ428_19690</name>
</gene>
<organism evidence="1 2">
    <name type="scientific">Pedobacter frigiditerrae</name>
    <dbReference type="NCBI Taxonomy" id="2530452"/>
    <lineage>
        <taxon>Bacteria</taxon>
        <taxon>Pseudomonadati</taxon>
        <taxon>Bacteroidota</taxon>
        <taxon>Sphingobacteriia</taxon>
        <taxon>Sphingobacteriales</taxon>
        <taxon>Sphingobacteriaceae</taxon>
        <taxon>Pedobacter</taxon>
    </lineage>
</organism>
<evidence type="ECO:0000313" key="2">
    <source>
        <dbReference type="Proteomes" id="UP000292884"/>
    </source>
</evidence>
<reference evidence="1 2" key="1">
    <citation type="submission" date="2019-02" db="EMBL/GenBank/DDBJ databases">
        <title>Pedobacter sp. RP-1-13 sp. nov., isolated from Arctic soil.</title>
        <authorList>
            <person name="Dahal R.H."/>
        </authorList>
    </citation>
    <scope>NUCLEOTIDE SEQUENCE [LARGE SCALE GENOMIC DNA]</scope>
    <source>
        <strain evidence="1 2">RP-1-13</strain>
    </source>
</reference>
<dbReference type="OrthoDB" id="1094492at2"/>
<protein>
    <recommendedName>
        <fullName evidence="3">Arm DNA-binding domain-containing protein</fullName>
    </recommendedName>
</protein>
<name>A0A4R0MPP1_9SPHI</name>
<comment type="caution">
    <text evidence="1">The sequence shown here is derived from an EMBL/GenBank/DDBJ whole genome shotgun (WGS) entry which is preliminary data.</text>
</comment>
<evidence type="ECO:0000313" key="1">
    <source>
        <dbReference type="EMBL" id="TCC87954.1"/>
    </source>
</evidence>
<keyword evidence="2" id="KW-1185">Reference proteome</keyword>
<proteinExistence type="predicted"/>
<dbReference type="AlphaFoldDB" id="A0A4R0MPP1"/>
<dbReference type="Proteomes" id="UP000292884">
    <property type="component" value="Unassembled WGS sequence"/>
</dbReference>
<evidence type="ECO:0008006" key="3">
    <source>
        <dbReference type="Google" id="ProtNLM"/>
    </source>
</evidence>
<accession>A0A4R0MPP1</accession>